<feature type="region of interest" description="Disordered" evidence="13">
    <location>
        <begin position="674"/>
        <end position="744"/>
    </location>
</feature>
<evidence type="ECO:0000256" key="9">
    <source>
        <dbReference type="ARBA" id="ARBA00023242"/>
    </source>
</evidence>
<dbReference type="AlphaFoldDB" id="A0A1X2IWL7"/>
<dbReference type="InterPro" id="IPR008046">
    <property type="entry name" value="Mcm3"/>
</dbReference>
<dbReference type="InterPro" id="IPR041562">
    <property type="entry name" value="MCM_lid"/>
</dbReference>
<keyword evidence="6 12" id="KW-0347">Helicase</keyword>
<dbReference type="STRING" id="90262.A0A1X2IWL7"/>
<dbReference type="PANTHER" id="PTHR11630">
    <property type="entry name" value="DNA REPLICATION LICENSING FACTOR MCM FAMILY MEMBER"/>
    <property type="match status" value="1"/>
</dbReference>
<evidence type="ECO:0000256" key="12">
    <source>
        <dbReference type="RuleBase" id="RU368061"/>
    </source>
</evidence>
<evidence type="ECO:0000256" key="11">
    <source>
        <dbReference type="RuleBase" id="RU004070"/>
    </source>
</evidence>
<dbReference type="GO" id="GO:0031261">
    <property type="term" value="C:DNA replication preinitiation complex"/>
    <property type="evidence" value="ECO:0007669"/>
    <property type="project" value="UniProtKB-ARBA"/>
</dbReference>
<evidence type="ECO:0000256" key="7">
    <source>
        <dbReference type="ARBA" id="ARBA00022840"/>
    </source>
</evidence>
<dbReference type="PROSITE" id="PS00847">
    <property type="entry name" value="MCM_1"/>
    <property type="match status" value="1"/>
</dbReference>
<evidence type="ECO:0000259" key="14">
    <source>
        <dbReference type="PROSITE" id="PS50051"/>
    </source>
</evidence>
<dbReference type="PANTHER" id="PTHR11630:SF46">
    <property type="entry name" value="DNA REPLICATION LICENSING FACTOR MCM3-RELATED"/>
    <property type="match status" value="1"/>
</dbReference>
<evidence type="ECO:0000256" key="10">
    <source>
        <dbReference type="ARBA" id="ARBA00047995"/>
    </source>
</evidence>
<evidence type="ECO:0000256" key="13">
    <source>
        <dbReference type="SAM" id="MobiDB-lite"/>
    </source>
</evidence>
<dbReference type="SMART" id="SM00382">
    <property type="entry name" value="AAA"/>
    <property type="match status" value="1"/>
</dbReference>
<reference evidence="15 16" key="1">
    <citation type="submission" date="2016-07" db="EMBL/GenBank/DDBJ databases">
        <title>Pervasive Adenine N6-methylation of Active Genes in Fungi.</title>
        <authorList>
            <consortium name="DOE Joint Genome Institute"/>
            <person name="Mondo S.J."/>
            <person name="Dannebaum R.O."/>
            <person name="Kuo R.C."/>
            <person name="Labutti K."/>
            <person name="Haridas S."/>
            <person name="Kuo A."/>
            <person name="Salamov A."/>
            <person name="Ahrendt S.R."/>
            <person name="Lipzen A."/>
            <person name="Sullivan W."/>
            <person name="Andreopoulos W.B."/>
            <person name="Clum A."/>
            <person name="Lindquist E."/>
            <person name="Daum C."/>
            <person name="Ramamoorthy G.K."/>
            <person name="Gryganskyi A."/>
            <person name="Culley D."/>
            <person name="Magnuson J.K."/>
            <person name="James T.Y."/>
            <person name="O'Malley M.A."/>
            <person name="Stajich J.E."/>
            <person name="Spatafora J.W."/>
            <person name="Visel A."/>
            <person name="Grigoriev I.V."/>
        </authorList>
    </citation>
    <scope>NUCLEOTIDE SEQUENCE [LARGE SCALE GENOMIC DNA]</scope>
    <source>
        <strain evidence="15 16">NRRL 1336</strain>
    </source>
</reference>
<dbReference type="SUPFAM" id="SSF50249">
    <property type="entry name" value="Nucleic acid-binding proteins"/>
    <property type="match status" value="1"/>
</dbReference>
<dbReference type="InterPro" id="IPR003593">
    <property type="entry name" value="AAA+_ATPase"/>
</dbReference>
<dbReference type="EMBL" id="MCGE01000003">
    <property type="protein sequence ID" value="ORZ23446.1"/>
    <property type="molecule type" value="Genomic_DNA"/>
</dbReference>
<keyword evidence="8 11" id="KW-0238">DNA-binding</keyword>
<dbReference type="GO" id="GO:0003697">
    <property type="term" value="F:single-stranded DNA binding"/>
    <property type="evidence" value="ECO:0007669"/>
    <property type="project" value="TreeGrafter"/>
</dbReference>
<evidence type="ECO:0000256" key="1">
    <source>
        <dbReference type="ARBA" id="ARBA00004123"/>
    </source>
</evidence>
<dbReference type="EC" id="3.6.4.12" evidence="12"/>
<gene>
    <name evidence="15" type="ORF">BCR42DRAFT_404780</name>
</gene>
<evidence type="ECO:0000256" key="4">
    <source>
        <dbReference type="ARBA" id="ARBA00022741"/>
    </source>
</evidence>
<feature type="domain" description="MCM C-terminal AAA(+) ATPase" evidence="14">
    <location>
        <begin position="308"/>
        <end position="514"/>
    </location>
</feature>
<accession>A0A1X2IWL7</accession>
<dbReference type="PRINTS" id="PR01659">
    <property type="entry name" value="MCMPROTEIN3"/>
</dbReference>
<keyword evidence="9 12" id="KW-0539">Nucleus</keyword>
<dbReference type="GO" id="GO:0006279">
    <property type="term" value="P:premeiotic DNA replication"/>
    <property type="evidence" value="ECO:0007669"/>
    <property type="project" value="UniProtKB-ARBA"/>
</dbReference>
<evidence type="ECO:0000256" key="8">
    <source>
        <dbReference type="ARBA" id="ARBA00023125"/>
    </source>
</evidence>
<keyword evidence="5 12" id="KW-0378">Hydrolase</keyword>
<dbReference type="Proteomes" id="UP000193560">
    <property type="component" value="Unassembled WGS sequence"/>
</dbReference>
<comment type="subunit">
    <text evidence="12">Component of the MCM2-7 complex.</text>
</comment>
<dbReference type="Pfam" id="PF23191">
    <property type="entry name" value="WHD_MCM3_C"/>
    <property type="match status" value="1"/>
</dbReference>
<evidence type="ECO:0000313" key="15">
    <source>
        <dbReference type="EMBL" id="ORZ23446.1"/>
    </source>
</evidence>
<feature type="compositionally biased region" description="Acidic residues" evidence="13">
    <location>
        <begin position="734"/>
        <end position="744"/>
    </location>
</feature>
<keyword evidence="7 11" id="KW-0067">ATP-binding</keyword>
<evidence type="ECO:0000256" key="2">
    <source>
        <dbReference type="ARBA" id="ARBA00008010"/>
    </source>
</evidence>
<dbReference type="GO" id="GO:0005524">
    <property type="term" value="F:ATP binding"/>
    <property type="evidence" value="ECO:0007669"/>
    <property type="project" value="UniProtKB-UniRule"/>
</dbReference>
<dbReference type="FunFam" id="2.20.28.10:FF:000008">
    <property type="entry name" value="DNA helicase"/>
    <property type="match status" value="1"/>
</dbReference>
<keyword evidence="16" id="KW-1185">Reference proteome</keyword>
<organism evidence="15 16">
    <name type="scientific">Absidia repens</name>
    <dbReference type="NCBI Taxonomy" id="90262"/>
    <lineage>
        <taxon>Eukaryota</taxon>
        <taxon>Fungi</taxon>
        <taxon>Fungi incertae sedis</taxon>
        <taxon>Mucoromycota</taxon>
        <taxon>Mucoromycotina</taxon>
        <taxon>Mucoromycetes</taxon>
        <taxon>Mucorales</taxon>
        <taxon>Cunninghamellaceae</taxon>
        <taxon>Absidia</taxon>
    </lineage>
</organism>
<comment type="catalytic activity">
    <reaction evidence="10 12">
        <text>ATP + H2O = ADP + phosphate + H(+)</text>
        <dbReference type="Rhea" id="RHEA:13065"/>
        <dbReference type="ChEBI" id="CHEBI:15377"/>
        <dbReference type="ChEBI" id="CHEBI:15378"/>
        <dbReference type="ChEBI" id="CHEBI:30616"/>
        <dbReference type="ChEBI" id="CHEBI:43474"/>
        <dbReference type="ChEBI" id="CHEBI:456216"/>
        <dbReference type="EC" id="3.6.4.12"/>
    </reaction>
</comment>
<dbReference type="GO" id="GO:0043596">
    <property type="term" value="C:nuclear replication fork"/>
    <property type="evidence" value="ECO:0007669"/>
    <property type="project" value="UniProtKB-ARBA"/>
</dbReference>
<dbReference type="SUPFAM" id="SSF52540">
    <property type="entry name" value="P-loop containing nucleoside triphosphate hydrolases"/>
    <property type="match status" value="1"/>
</dbReference>
<dbReference type="OrthoDB" id="1882346at2759"/>
<dbReference type="Gene3D" id="2.20.28.10">
    <property type="match status" value="1"/>
</dbReference>
<keyword evidence="3 12" id="KW-0235">DNA replication</keyword>
<protein>
    <recommendedName>
        <fullName evidence="12">DNA replication licensing factor MCM3</fullName>
        <ecNumber evidence="12">3.6.4.12</ecNumber>
    </recommendedName>
</protein>
<proteinExistence type="inferred from homology"/>
<dbReference type="PROSITE" id="PS50051">
    <property type="entry name" value="MCM_2"/>
    <property type="match status" value="1"/>
</dbReference>
<dbReference type="Pfam" id="PF17855">
    <property type="entry name" value="MCM_lid"/>
    <property type="match status" value="1"/>
</dbReference>
<comment type="caution">
    <text evidence="15">The sequence shown here is derived from an EMBL/GenBank/DDBJ whole genome shotgun (WGS) entry which is preliminary data.</text>
</comment>
<comment type="similarity">
    <text evidence="2 11">Belongs to the MCM family.</text>
</comment>
<keyword evidence="4 11" id="KW-0547">Nucleotide-binding</keyword>
<dbReference type="GO" id="GO:1902975">
    <property type="term" value="P:mitotic DNA replication initiation"/>
    <property type="evidence" value="ECO:0007669"/>
    <property type="project" value="TreeGrafter"/>
</dbReference>
<dbReference type="GO" id="GO:0016887">
    <property type="term" value="F:ATP hydrolysis activity"/>
    <property type="evidence" value="ECO:0007669"/>
    <property type="project" value="RHEA"/>
</dbReference>
<dbReference type="Pfam" id="PF17207">
    <property type="entry name" value="MCM_OB"/>
    <property type="match status" value="1"/>
</dbReference>
<dbReference type="PRINTS" id="PR01657">
    <property type="entry name" value="MCMFAMILY"/>
</dbReference>
<comment type="subcellular location">
    <subcellularLocation>
        <location evidence="1 12">Nucleus</location>
    </subcellularLocation>
</comment>
<dbReference type="GO" id="GO:0042555">
    <property type="term" value="C:MCM complex"/>
    <property type="evidence" value="ECO:0007669"/>
    <property type="project" value="UniProtKB-UniRule"/>
</dbReference>
<comment type="function">
    <text evidence="12">Acts as component of the MCM2-7 complex (MCM complex) which is the replicative helicase essential for 'once per cell cycle' DNA replication initiation and elongation in eukaryotic cells. The active ATPase sites in the MCM2-7 ring are formed through the interaction surfaces of two neighboring subunits such that a critical structure of a conserved arginine finger motif is provided in trans relative to the ATP-binding site of the Walker A box of the adjacent subunit. The six ATPase active sites, however, are likely to contribute differentially to the complex helicase activity.</text>
</comment>
<dbReference type="Gene3D" id="2.40.50.140">
    <property type="entry name" value="Nucleic acid-binding proteins"/>
    <property type="match status" value="1"/>
</dbReference>
<dbReference type="InterPro" id="IPR056575">
    <property type="entry name" value="WH_MCM3_C"/>
</dbReference>
<dbReference type="Gene3D" id="3.40.50.300">
    <property type="entry name" value="P-loop containing nucleotide triphosphate hydrolases"/>
    <property type="match status" value="1"/>
</dbReference>
<dbReference type="InterPro" id="IPR027925">
    <property type="entry name" value="MCM_N"/>
</dbReference>
<dbReference type="InterPro" id="IPR033762">
    <property type="entry name" value="MCM_OB"/>
</dbReference>
<feature type="compositionally biased region" description="Acidic residues" evidence="13">
    <location>
        <begin position="684"/>
        <end position="713"/>
    </location>
</feature>
<dbReference type="InterPro" id="IPR012340">
    <property type="entry name" value="NA-bd_OB-fold"/>
</dbReference>
<dbReference type="InterPro" id="IPR031327">
    <property type="entry name" value="MCM"/>
</dbReference>
<dbReference type="GO" id="GO:0006271">
    <property type="term" value="P:DNA strand elongation involved in DNA replication"/>
    <property type="evidence" value="ECO:0007669"/>
    <property type="project" value="TreeGrafter"/>
</dbReference>
<evidence type="ECO:0000256" key="5">
    <source>
        <dbReference type="ARBA" id="ARBA00022801"/>
    </source>
</evidence>
<dbReference type="GO" id="GO:0017116">
    <property type="term" value="F:single-stranded DNA helicase activity"/>
    <property type="evidence" value="ECO:0007669"/>
    <property type="project" value="TreeGrafter"/>
</dbReference>
<dbReference type="Gene3D" id="3.30.1640.10">
    <property type="entry name" value="mini-chromosome maintenance (MCM) complex, chain A, domain 1"/>
    <property type="match status" value="1"/>
</dbReference>
<dbReference type="InterPro" id="IPR001208">
    <property type="entry name" value="MCM_dom"/>
</dbReference>
<dbReference type="InterPro" id="IPR018525">
    <property type="entry name" value="MCM_CS"/>
</dbReference>
<evidence type="ECO:0000256" key="3">
    <source>
        <dbReference type="ARBA" id="ARBA00022705"/>
    </source>
</evidence>
<dbReference type="Pfam" id="PF14551">
    <property type="entry name" value="MCM_N"/>
    <property type="match status" value="1"/>
</dbReference>
<dbReference type="CDD" id="cd17754">
    <property type="entry name" value="MCM3"/>
    <property type="match status" value="1"/>
</dbReference>
<sequence length="820" mass="91571">MDATTSQPTSQLVDEKFEERVRWFTEFMDSKETVENTSYRSQIAGLLASGERRLLVSIDTIRQYDRSYAKDIINNPNEFLPAFDKALKELVLVEHDPLKHDIKDLPFYVGFRGSFGDNHVNPRTLRAMYLGKLVCIEGIVTRCSLVRPKVVQSVHYAEKSKRHYMREYRDSTTPGNSIPTGAVYPTEDDNGDALVTEFGYSTYRDHQSISIQEMPERAPAGQLPRSIDVILDDDMVDQAKPGDRVSIVGIYRSMGNRNAKQTSSTFKTVILCNQISLLSTKSGGGIASPIITDVDVRNITQLAKKRGVFDTLSKSLAPSIWGHDYIKKAVLLMLLGGVEKNLDNGTHIRGDINLLMVGDPSTAKSQILRYVLNTAPLAIATTGRGSSGVGLTAAVTSDKETGERRLEAGAMVLADRGVVCIDEFDKMSDVDRVAIHEVMEQQTVTIAKAGIHTSLNARCSVVAAANPIYGQYDLTKDPGKNIALPDSLLSRFDLLFVVTDTIDDARDRMISEHVLSMHRFIPTGLEEGAPINEQLEDPMGEEEEELADDGEIYEKFNRFLHSGIAHERSSTTKVLKAGFLRKYIYYVKNKATPVLTKRATDTIINEYTSLRNDKDEDSRKKTAPVTARTLETLIRLSTAHAKARLSNKVEQKDAKAAAEILRVAMFKEVIKSSKKSKRRRVADQNEDEEESMEEESDDESEATEQSEDEEMDSVPEATTSRSRSRKDKQTDSAEPMDEDMDMDDGELSDARLELFRSGVNQVLNGEFSQESEIGFDQMFAAINRTLSSRQAFSIREADQALQKMSDANQIMYSEGICYKI</sequence>
<dbReference type="InterPro" id="IPR027417">
    <property type="entry name" value="P-loop_NTPase"/>
</dbReference>
<dbReference type="Pfam" id="PF00493">
    <property type="entry name" value="MCM"/>
    <property type="match status" value="1"/>
</dbReference>
<evidence type="ECO:0000256" key="6">
    <source>
        <dbReference type="ARBA" id="ARBA00022806"/>
    </source>
</evidence>
<dbReference type="SMART" id="SM00350">
    <property type="entry name" value="MCM"/>
    <property type="match status" value="1"/>
</dbReference>
<dbReference type="GO" id="GO:0000727">
    <property type="term" value="P:double-strand break repair via break-induced replication"/>
    <property type="evidence" value="ECO:0007669"/>
    <property type="project" value="TreeGrafter"/>
</dbReference>
<dbReference type="GO" id="GO:0005656">
    <property type="term" value="C:nuclear pre-replicative complex"/>
    <property type="evidence" value="ECO:0007669"/>
    <property type="project" value="UniProtKB-ARBA"/>
</dbReference>
<evidence type="ECO:0000313" key="16">
    <source>
        <dbReference type="Proteomes" id="UP000193560"/>
    </source>
</evidence>
<name>A0A1X2IWL7_9FUNG</name>